<reference evidence="1 2" key="1">
    <citation type="submission" date="2024-02" db="EMBL/GenBank/DDBJ databases">
        <title>de novo genome assembly of Solanum bulbocastanum strain 11H21.</title>
        <authorList>
            <person name="Hosaka A.J."/>
        </authorList>
    </citation>
    <scope>NUCLEOTIDE SEQUENCE [LARGE SCALE GENOMIC DNA]</scope>
    <source>
        <tissue evidence="1">Young leaves</tissue>
    </source>
</reference>
<evidence type="ECO:0000313" key="2">
    <source>
        <dbReference type="Proteomes" id="UP001371456"/>
    </source>
</evidence>
<comment type="caution">
    <text evidence="1">The sequence shown here is derived from an EMBL/GenBank/DDBJ whole genome shotgun (WGS) entry which is preliminary data.</text>
</comment>
<sequence>MESSSKSPSMKNKSRRD</sequence>
<dbReference type="Proteomes" id="UP001371456">
    <property type="component" value="Unassembled WGS sequence"/>
</dbReference>
<proteinExistence type="predicted"/>
<accession>A0AAN8TND1</accession>
<evidence type="ECO:0000313" key="1">
    <source>
        <dbReference type="EMBL" id="KAK6790275.1"/>
    </source>
</evidence>
<dbReference type="EMBL" id="JBANQN010000005">
    <property type="protein sequence ID" value="KAK6790275.1"/>
    <property type="molecule type" value="Genomic_DNA"/>
</dbReference>
<keyword evidence="2" id="KW-1185">Reference proteome</keyword>
<organism evidence="1 2">
    <name type="scientific">Solanum bulbocastanum</name>
    <name type="common">Wild potato</name>
    <dbReference type="NCBI Taxonomy" id="147425"/>
    <lineage>
        <taxon>Eukaryota</taxon>
        <taxon>Viridiplantae</taxon>
        <taxon>Streptophyta</taxon>
        <taxon>Embryophyta</taxon>
        <taxon>Tracheophyta</taxon>
        <taxon>Spermatophyta</taxon>
        <taxon>Magnoliopsida</taxon>
        <taxon>eudicotyledons</taxon>
        <taxon>Gunneridae</taxon>
        <taxon>Pentapetalae</taxon>
        <taxon>asterids</taxon>
        <taxon>lamiids</taxon>
        <taxon>Solanales</taxon>
        <taxon>Solanaceae</taxon>
        <taxon>Solanoideae</taxon>
        <taxon>Solaneae</taxon>
        <taxon>Solanum</taxon>
    </lineage>
</organism>
<name>A0AAN8TND1_SOLBU</name>
<gene>
    <name evidence="1" type="ORF">RDI58_014075</name>
</gene>
<dbReference type="AlphaFoldDB" id="A0AAN8TND1"/>
<protein>
    <submittedName>
        <fullName evidence="1">Uncharacterized protein</fullName>
    </submittedName>
</protein>